<keyword evidence="2" id="KW-1185">Reference proteome</keyword>
<dbReference type="GO" id="GO:0016779">
    <property type="term" value="F:nucleotidyltransferase activity"/>
    <property type="evidence" value="ECO:0007669"/>
    <property type="project" value="UniProtKB-KW"/>
</dbReference>
<organism evidence="1 2">
    <name type="scientific">Clarias magur</name>
    <name type="common">Asian catfish</name>
    <name type="synonym">Macropteronotus magur</name>
    <dbReference type="NCBI Taxonomy" id="1594786"/>
    <lineage>
        <taxon>Eukaryota</taxon>
        <taxon>Metazoa</taxon>
        <taxon>Chordata</taxon>
        <taxon>Craniata</taxon>
        <taxon>Vertebrata</taxon>
        <taxon>Euteleostomi</taxon>
        <taxon>Actinopterygii</taxon>
        <taxon>Neopterygii</taxon>
        <taxon>Teleostei</taxon>
        <taxon>Ostariophysi</taxon>
        <taxon>Siluriformes</taxon>
        <taxon>Clariidae</taxon>
        <taxon>Clarias</taxon>
    </lineage>
</organism>
<dbReference type="Proteomes" id="UP000727407">
    <property type="component" value="Unassembled WGS sequence"/>
</dbReference>
<accession>A0A8J4WUM2</accession>
<dbReference type="AlphaFoldDB" id="A0A8J4WUM2"/>
<reference evidence="1" key="1">
    <citation type="submission" date="2020-07" db="EMBL/GenBank/DDBJ databases">
        <title>Clarias magur genome sequencing, assembly and annotation.</title>
        <authorList>
            <person name="Kushwaha B."/>
            <person name="Kumar R."/>
            <person name="Das P."/>
            <person name="Joshi C.G."/>
            <person name="Kumar D."/>
            <person name="Nagpure N.S."/>
            <person name="Pandey M."/>
            <person name="Agarwal S."/>
            <person name="Srivastava S."/>
            <person name="Singh M."/>
            <person name="Sahoo L."/>
            <person name="Jayasankar P."/>
            <person name="Meher P.K."/>
            <person name="Koringa P.G."/>
            <person name="Iquebal M.A."/>
            <person name="Das S.P."/>
            <person name="Bit A."/>
            <person name="Patnaik S."/>
            <person name="Patel N."/>
            <person name="Shah T.M."/>
            <person name="Hinsu A."/>
            <person name="Jena J.K."/>
        </authorList>
    </citation>
    <scope>NUCLEOTIDE SEQUENCE</scope>
    <source>
        <strain evidence="1">CIFAMagur01</strain>
        <tissue evidence="1">Testis</tissue>
    </source>
</reference>
<sequence>MLVLCSCSVLFRGRARTRYARDTWTAASPARSTRRWTPWRPRSTSTEAFRMIKNGHHAAQEPGGAEASHRGAEKRKRVVRVWCDGWCTGGIGDLSHY</sequence>
<keyword evidence="1" id="KW-0548">Nucleotidyltransferase</keyword>
<keyword evidence="1" id="KW-0808">Transferase</keyword>
<gene>
    <name evidence="1" type="primary">pcyt2</name>
    <name evidence="1" type="ORF">DAT39_018705</name>
</gene>
<evidence type="ECO:0000313" key="2">
    <source>
        <dbReference type="Proteomes" id="UP000727407"/>
    </source>
</evidence>
<dbReference type="EMBL" id="QNUK01000568">
    <property type="protein sequence ID" value="KAF5891587.1"/>
    <property type="molecule type" value="Genomic_DNA"/>
</dbReference>
<proteinExistence type="predicted"/>
<name>A0A8J4WUM2_CLAMG</name>
<protein>
    <submittedName>
        <fullName evidence="1">Ethanolamine-phosphate cytidylyltransferase-like</fullName>
    </submittedName>
</protein>
<evidence type="ECO:0000313" key="1">
    <source>
        <dbReference type="EMBL" id="KAF5891587.1"/>
    </source>
</evidence>
<comment type="caution">
    <text evidence="1">The sequence shown here is derived from an EMBL/GenBank/DDBJ whole genome shotgun (WGS) entry which is preliminary data.</text>
</comment>